<sequence>MASTSIIESGTFIEEECWLRQPGETGAAYTAFCLYRDYGGSRSVRKVLKDQELPSSRSGIWLAWSQRYAWVLRAEKYDAHLDKIRLEENEKALRQRQAKHLELSKKMLDLVDKRLDKLDPDELSQGTILDWMKNCSQIETDILKDEEKEKGTLKQLEISFFEDFKGV</sequence>
<organism evidence="1 2">
    <name type="scientific">Oceanispirochaeta crateris</name>
    <dbReference type="NCBI Taxonomy" id="2518645"/>
    <lineage>
        <taxon>Bacteria</taxon>
        <taxon>Pseudomonadati</taxon>
        <taxon>Spirochaetota</taxon>
        <taxon>Spirochaetia</taxon>
        <taxon>Spirochaetales</taxon>
        <taxon>Spirochaetaceae</taxon>
        <taxon>Oceanispirochaeta</taxon>
    </lineage>
</organism>
<evidence type="ECO:0000313" key="1">
    <source>
        <dbReference type="EMBL" id="QEN06821.1"/>
    </source>
</evidence>
<name>A0A5C1QGY8_9SPIO</name>
<accession>A0A5C1QGY8</accession>
<keyword evidence="2" id="KW-1185">Reference proteome</keyword>
<dbReference type="Proteomes" id="UP000324209">
    <property type="component" value="Chromosome"/>
</dbReference>
<protein>
    <submittedName>
        <fullName evidence="1">Uncharacterized protein</fullName>
    </submittedName>
</protein>
<dbReference type="AlphaFoldDB" id="A0A5C1QGY8"/>
<dbReference type="RefSeq" id="WP_149484904.1">
    <property type="nucleotide sequence ID" value="NZ_CP036150.1"/>
</dbReference>
<proteinExistence type="predicted"/>
<dbReference type="KEGG" id="ock:EXM22_01990"/>
<dbReference type="OrthoDB" id="359553at2"/>
<evidence type="ECO:0000313" key="2">
    <source>
        <dbReference type="Proteomes" id="UP000324209"/>
    </source>
</evidence>
<dbReference type="EMBL" id="CP036150">
    <property type="protein sequence ID" value="QEN06821.1"/>
    <property type="molecule type" value="Genomic_DNA"/>
</dbReference>
<gene>
    <name evidence="1" type="ORF">EXM22_01990</name>
</gene>
<reference evidence="1 2" key="1">
    <citation type="submission" date="2019-02" db="EMBL/GenBank/DDBJ databases">
        <title>Complete Genome Sequence and Methylome Analysis of free living Spirochaetas.</title>
        <authorList>
            <person name="Fomenkov A."/>
            <person name="Dubinina G."/>
            <person name="Leshcheva N."/>
            <person name="Mikheeva N."/>
            <person name="Grabovich M."/>
            <person name="Vincze T."/>
            <person name="Roberts R.J."/>
        </authorList>
    </citation>
    <scope>NUCLEOTIDE SEQUENCE [LARGE SCALE GENOMIC DNA]</scope>
    <source>
        <strain evidence="1 2">K2</strain>
    </source>
</reference>